<reference evidence="3" key="1">
    <citation type="submission" date="2021-01" db="EMBL/GenBank/DDBJ databases">
        <authorList>
            <person name="Corre E."/>
            <person name="Pelletier E."/>
            <person name="Niang G."/>
            <person name="Scheremetjew M."/>
            <person name="Finn R."/>
            <person name="Kale V."/>
            <person name="Holt S."/>
            <person name="Cochrane G."/>
            <person name="Meng A."/>
            <person name="Brown T."/>
            <person name="Cohen L."/>
        </authorList>
    </citation>
    <scope>NUCLEOTIDE SEQUENCE</scope>
    <source>
        <strain evidence="3">NY070348D</strain>
    </source>
</reference>
<proteinExistence type="predicted"/>
<dbReference type="EMBL" id="HBHK01009935">
    <property type="protein sequence ID" value="CAD9678556.1"/>
    <property type="molecule type" value="Transcribed_RNA"/>
</dbReference>
<name>A0A7S2RRB6_9STRA</name>
<organism evidence="3">
    <name type="scientific">Mucochytrium quahogii</name>
    <dbReference type="NCBI Taxonomy" id="96639"/>
    <lineage>
        <taxon>Eukaryota</taxon>
        <taxon>Sar</taxon>
        <taxon>Stramenopiles</taxon>
        <taxon>Bigyra</taxon>
        <taxon>Labyrinthulomycetes</taxon>
        <taxon>Thraustochytrida</taxon>
        <taxon>Thraustochytriidae</taxon>
        <taxon>Mucochytrium</taxon>
    </lineage>
</organism>
<sequence length="548" mass="62029">MRGALAFSVICWWANVFGQPVVERGSFVVDEDVLGSAPAGKDKLVIDLRGQKDELIFAAQVGAGLRNRESAQSVYTYSNDDDVFWKNELLSKETFQTKSMGDFVKEVVKQYGVILYDSKAVDAIPAVVTVAAVRGYIPIAYSVYNDYKNASVKVNFTHTDVNDAFSATLPFLNETSTLAIQTGARLLHGQLVDYIVYKKMFTTYLEKGCIPFTTQRKLFKDLIKAAHWPRPIKVFGYNNQFPVFGGDVFEAETDCANELGQIATSATTNLGYWSADAKPGLQMVQKKYEHIVYDKEKAYVAIVYGDMDNINFVETFGKAHMLNRSKSCAENKGACFPLTWTLSPNLLDFAPRILEWYYEKAKLSGNDWFIFPPSGTLYAYPGIFPDHIQKTYVEQMDTAAKIMNTSGSVHWEWIFTWKQAFQNYFPRYTQGNVHTIKSFFLNNVPWVFPIVDMTIHRETYRIFGEDVVVFKPAFNWAYTNPSGGKNLTGVECAKRIGKFSKGSINYVYTIQTTDANVLFEMAKNLPKHVQLVSYEQLASLALQKSKHK</sequence>
<feature type="signal peptide" evidence="1">
    <location>
        <begin position="1"/>
        <end position="18"/>
    </location>
</feature>
<accession>A0A7S2RRB6</accession>
<keyword evidence="1" id="KW-0732">Signal</keyword>
<evidence type="ECO:0000256" key="1">
    <source>
        <dbReference type="SAM" id="SignalP"/>
    </source>
</evidence>
<dbReference type="PANTHER" id="PTHR37321:SF1">
    <property type="entry name" value="EXPORTED PROTEIN"/>
    <property type="match status" value="1"/>
</dbReference>
<dbReference type="AlphaFoldDB" id="A0A7S2RRB6"/>
<feature type="chain" id="PRO_5031085929" description="GxGYxYP putative glycoside hydrolase C-terminal domain-containing protein" evidence="1">
    <location>
        <begin position="19"/>
        <end position="548"/>
    </location>
</feature>
<feature type="domain" description="GxGYxYP putative glycoside hydrolase C-terminal" evidence="2">
    <location>
        <begin position="297"/>
        <end position="430"/>
    </location>
</feature>
<evidence type="ECO:0000313" key="3">
    <source>
        <dbReference type="EMBL" id="CAD9678556.1"/>
    </source>
</evidence>
<dbReference type="InterPro" id="IPR025832">
    <property type="entry name" value="GxGYxYP_C"/>
</dbReference>
<dbReference type="Pfam" id="PF14323">
    <property type="entry name" value="GxGYxYP_C"/>
    <property type="match status" value="1"/>
</dbReference>
<protein>
    <recommendedName>
        <fullName evidence="2">GxGYxYP putative glycoside hydrolase C-terminal domain-containing protein</fullName>
    </recommendedName>
</protein>
<dbReference type="InterPro" id="IPR038410">
    <property type="entry name" value="GxGYxYP_C_sf"/>
</dbReference>
<gene>
    <name evidence="3" type="ORF">QSP1433_LOCUS6222</name>
</gene>
<dbReference type="Gene3D" id="3.20.20.490">
    <property type="entry name" value="GxGYxYP glycoside hydrolase, C-terminal domain"/>
    <property type="match status" value="1"/>
</dbReference>
<evidence type="ECO:0000259" key="2">
    <source>
        <dbReference type="Pfam" id="PF14323"/>
    </source>
</evidence>
<dbReference type="PANTHER" id="PTHR37321">
    <property type="entry name" value="EXPORTED PROTEIN-RELATED"/>
    <property type="match status" value="1"/>
</dbReference>